<name>A0ABU1XPX6_9NOCA</name>
<evidence type="ECO:0000256" key="1">
    <source>
        <dbReference type="SAM" id="SignalP"/>
    </source>
</evidence>
<evidence type="ECO:0000313" key="4">
    <source>
        <dbReference type="Proteomes" id="UP001251217"/>
    </source>
</evidence>
<proteinExistence type="predicted"/>
<dbReference type="InterPro" id="IPR052336">
    <property type="entry name" value="MlaD_Phospholipid_Transporter"/>
</dbReference>
<dbReference type="RefSeq" id="WP_310407601.1">
    <property type="nucleotide sequence ID" value="NZ_JAVDWW010000013.1"/>
</dbReference>
<gene>
    <name evidence="3" type="ORF">J2W56_006380</name>
</gene>
<feature type="chain" id="PRO_5045095809" evidence="1">
    <location>
        <begin position="25"/>
        <end position="339"/>
    </location>
</feature>
<protein>
    <submittedName>
        <fullName evidence="3">Virulence factor Mce-like protein</fullName>
    </submittedName>
</protein>
<dbReference type="PANTHER" id="PTHR33371:SF15">
    <property type="entry name" value="LIPOPROTEIN LPRN"/>
    <property type="match status" value="1"/>
</dbReference>
<feature type="signal peptide" evidence="1">
    <location>
        <begin position="1"/>
        <end position="24"/>
    </location>
</feature>
<dbReference type="Proteomes" id="UP001251217">
    <property type="component" value="Unassembled WGS sequence"/>
</dbReference>
<comment type="caution">
    <text evidence="3">The sequence shown here is derived from an EMBL/GenBank/DDBJ whole genome shotgun (WGS) entry which is preliminary data.</text>
</comment>
<dbReference type="InterPro" id="IPR003399">
    <property type="entry name" value="Mce/MlaD"/>
</dbReference>
<feature type="domain" description="Mce/MlaD" evidence="2">
    <location>
        <begin position="40"/>
        <end position="116"/>
    </location>
</feature>
<keyword evidence="1" id="KW-0732">Signal</keyword>
<dbReference type="EMBL" id="JAVDWW010000013">
    <property type="protein sequence ID" value="MDR7172615.1"/>
    <property type="molecule type" value="Genomic_DNA"/>
</dbReference>
<keyword evidence="4" id="KW-1185">Reference proteome</keyword>
<sequence length="339" mass="35857">MIPPIRAVLAAVLVLAGICSTACGFNPSNYVMPGTGVTGPTYRLSIEFSSVLSLPAGARVRSNGAEVGSLRSIELTAGAAVAHVEIRSSVRLPRGTRAELRQTTVLGDIYLALLPPADGAGPLLGDGDTIPLRDTDPGPQVEEMLQRIATFVNGGSITRLQDAIARLDSVLPDSAGETRELAAGVAADLRDAAAGTAELDRTLAATANLSQRLHDMRERLGFMFSDTARRRLERVPQFMTAVLDVVIDINTLTTGLDWLIPRLPHVNDFLATLGPLLRQPSAHATELDGNGADALALARDKMIPFLLGPNVDIRQVTVEGQGDVTKDAVVLLQVIGALR</sequence>
<evidence type="ECO:0000259" key="2">
    <source>
        <dbReference type="Pfam" id="PF02470"/>
    </source>
</evidence>
<dbReference type="PANTHER" id="PTHR33371">
    <property type="entry name" value="INTERMEMBRANE PHOSPHOLIPID TRANSPORT SYSTEM BINDING PROTEIN MLAD-RELATED"/>
    <property type="match status" value="1"/>
</dbReference>
<accession>A0ABU1XPX6</accession>
<organism evidence="3 4">
    <name type="scientific">Nocardia kruczakiae</name>
    <dbReference type="NCBI Taxonomy" id="261477"/>
    <lineage>
        <taxon>Bacteria</taxon>
        <taxon>Bacillati</taxon>
        <taxon>Actinomycetota</taxon>
        <taxon>Actinomycetes</taxon>
        <taxon>Mycobacteriales</taxon>
        <taxon>Nocardiaceae</taxon>
        <taxon>Nocardia</taxon>
    </lineage>
</organism>
<reference evidence="3 4" key="1">
    <citation type="submission" date="2023-07" db="EMBL/GenBank/DDBJ databases">
        <title>Sorghum-associated microbial communities from plants grown in Nebraska, USA.</title>
        <authorList>
            <person name="Schachtman D."/>
        </authorList>
    </citation>
    <scope>NUCLEOTIDE SEQUENCE [LARGE SCALE GENOMIC DNA]</scope>
    <source>
        <strain evidence="3 4">4272</strain>
    </source>
</reference>
<evidence type="ECO:0000313" key="3">
    <source>
        <dbReference type="EMBL" id="MDR7172615.1"/>
    </source>
</evidence>
<dbReference type="Pfam" id="PF02470">
    <property type="entry name" value="MlaD"/>
    <property type="match status" value="1"/>
</dbReference>